<protein>
    <submittedName>
        <fullName evidence="1">Head decoration protein</fullName>
    </submittedName>
</protein>
<dbReference type="InterPro" id="IPR004195">
    <property type="entry name" value="Head_decoration_D"/>
</dbReference>
<dbReference type="EMBL" id="VHLG01000008">
    <property type="protein sequence ID" value="TPW29682.1"/>
    <property type="molecule type" value="Genomic_DNA"/>
</dbReference>
<reference evidence="1 2" key="1">
    <citation type="submission" date="2019-06" db="EMBL/GenBank/DDBJ databases">
        <authorList>
            <person name="Li M."/>
        </authorList>
    </citation>
    <scope>NUCLEOTIDE SEQUENCE [LARGE SCALE GENOMIC DNA]</scope>
    <source>
        <strain evidence="1 2">BGMRC2036</strain>
    </source>
</reference>
<dbReference type="AlphaFoldDB" id="A0A506U5N5"/>
<keyword evidence="2" id="KW-1185">Reference proteome</keyword>
<gene>
    <name evidence="1" type="ORF">FJU08_12755</name>
</gene>
<comment type="caution">
    <text evidence="1">The sequence shown here is derived from an EMBL/GenBank/DDBJ whole genome shotgun (WGS) entry which is preliminary data.</text>
</comment>
<name>A0A506U5N5_9HYPH</name>
<organism evidence="1 2">
    <name type="scientific">Martelella alba</name>
    <dbReference type="NCBI Taxonomy" id="2590451"/>
    <lineage>
        <taxon>Bacteria</taxon>
        <taxon>Pseudomonadati</taxon>
        <taxon>Pseudomonadota</taxon>
        <taxon>Alphaproteobacteria</taxon>
        <taxon>Hyphomicrobiales</taxon>
        <taxon>Aurantimonadaceae</taxon>
        <taxon>Martelella</taxon>
    </lineage>
</organism>
<dbReference type="Pfam" id="PF02924">
    <property type="entry name" value="HDPD"/>
    <property type="match status" value="1"/>
</dbReference>
<dbReference type="Proteomes" id="UP000318801">
    <property type="component" value="Unassembled WGS sequence"/>
</dbReference>
<dbReference type="Gene3D" id="2.40.300.10">
    <property type="entry name" value="Head decoration protein D"/>
    <property type="match status" value="1"/>
</dbReference>
<evidence type="ECO:0000313" key="2">
    <source>
        <dbReference type="Proteomes" id="UP000318801"/>
    </source>
</evidence>
<accession>A0A506U5N5</accession>
<dbReference type="OrthoDB" id="7032972at2"/>
<evidence type="ECO:0000313" key="1">
    <source>
        <dbReference type="EMBL" id="TPW29682.1"/>
    </source>
</evidence>
<proteinExistence type="predicted"/>
<sequence length="118" mass="12089">MNTASYAPNDLIVSDIPVTTRTVTIASGQVLDRGAVLGEITASAKHILSVAAAGDGSETPDCVLAFDVDATGGDVQAQAYFSAGVAADKLTFGDGHDATTVEQAFRRNGSGLYVRTLI</sequence>